<dbReference type="Gene3D" id="3.30.1370.10">
    <property type="entry name" value="K Homology domain, type 1"/>
    <property type="match status" value="3"/>
</dbReference>
<keyword evidence="2" id="KW-0694">RNA-binding</keyword>
<feature type="region of interest" description="Disordered" evidence="3">
    <location>
        <begin position="241"/>
        <end position="266"/>
    </location>
</feature>
<gene>
    <name evidence="5" type="ORF">Amon01_000254300</name>
</gene>
<dbReference type="AlphaFoldDB" id="A0A9W7DFH6"/>
<feature type="region of interest" description="Disordered" evidence="3">
    <location>
        <begin position="1"/>
        <end position="32"/>
    </location>
</feature>
<feature type="compositionally biased region" description="Low complexity" evidence="3">
    <location>
        <begin position="241"/>
        <end position="258"/>
    </location>
</feature>
<dbReference type="GO" id="GO:0003723">
    <property type="term" value="F:RNA binding"/>
    <property type="evidence" value="ECO:0007669"/>
    <property type="project" value="UniProtKB-UniRule"/>
</dbReference>
<dbReference type="InterPro" id="IPR004088">
    <property type="entry name" value="KH_dom_type_1"/>
</dbReference>
<dbReference type="PROSITE" id="PS50084">
    <property type="entry name" value="KH_TYPE_1"/>
    <property type="match status" value="3"/>
</dbReference>
<feature type="compositionally biased region" description="Polar residues" evidence="3">
    <location>
        <begin position="1"/>
        <end position="13"/>
    </location>
</feature>
<evidence type="ECO:0000259" key="4">
    <source>
        <dbReference type="SMART" id="SM00322"/>
    </source>
</evidence>
<dbReference type="EMBL" id="BSXU01000939">
    <property type="protein sequence ID" value="GMG22168.1"/>
    <property type="molecule type" value="Genomic_DNA"/>
</dbReference>
<evidence type="ECO:0000256" key="3">
    <source>
        <dbReference type="SAM" id="MobiDB-lite"/>
    </source>
</evidence>
<evidence type="ECO:0000313" key="6">
    <source>
        <dbReference type="Proteomes" id="UP001165063"/>
    </source>
</evidence>
<dbReference type="OrthoDB" id="442947at2759"/>
<dbReference type="SMART" id="SM00322">
    <property type="entry name" value="KH"/>
    <property type="match status" value="3"/>
</dbReference>
<dbReference type="SUPFAM" id="SSF54791">
    <property type="entry name" value="Eukaryotic type KH-domain (KH-domain type I)"/>
    <property type="match status" value="3"/>
</dbReference>
<proteinExistence type="predicted"/>
<feature type="domain" description="K Homology" evidence="4">
    <location>
        <begin position="263"/>
        <end position="333"/>
    </location>
</feature>
<organism evidence="5 6">
    <name type="scientific">Ambrosiozyma monospora</name>
    <name type="common">Yeast</name>
    <name type="synonym">Endomycopsis monosporus</name>
    <dbReference type="NCBI Taxonomy" id="43982"/>
    <lineage>
        <taxon>Eukaryota</taxon>
        <taxon>Fungi</taxon>
        <taxon>Dikarya</taxon>
        <taxon>Ascomycota</taxon>
        <taxon>Saccharomycotina</taxon>
        <taxon>Pichiomycetes</taxon>
        <taxon>Pichiales</taxon>
        <taxon>Pichiaceae</taxon>
        <taxon>Ambrosiozyma</taxon>
    </lineage>
</organism>
<feature type="domain" description="K Homology" evidence="4">
    <location>
        <begin position="156"/>
        <end position="227"/>
    </location>
</feature>
<protein>
    <submittedName>
        <fullName evidence="5">Unnamed protein product</fullName>
    </submittedName>
</protein>
<dbReference type="InterPro" id="IPR036612">
    <property type="entry name" value="KH_dom_type_1_sf"/>
</dbReference>
<name>A0A9W7DFH6_AMBMO</name>
<dbReference type="InterPro" id="IPR004087">
    <property type="entry name" value="KH_dom"/>
</dbReference>
<feature type="domain" description="K Homology" evidence="4">
    <location>
        <begin position="42"/>
        <end position="112"/>
    </location>
</feature>
<dbReference type="Pfam" id="PF00013">
    <property type="entry name" value="KH_1"/>
    <property type="match status" value="3"/>
</dbReference>
<evidence type="ECO:0000313" key="5">
    <source>
        <dbReference type="EMBL" id="GMG22168.1"/>
    </source>
</evidence>
<keyword evidence="6" id="KW-1185">Reference proteome</keyword>
<accession>A0A9W7DFH6</accession>
<evidence type="ECO:0000256" key="2">
    <source>
        <dbReference type="PROSITE-ProRule" id="PRU00117"/>
    </source>
</evidence>
<keyword evidence="1" id="KW-0677">Repeat</keyword>
<evidence type="ECO:0000256" key="1">
    <source>
        <dbReference type="ARBA" id="ARBA00022737"/>
    </source>
</evidence>
<feature type="compositionally biased region" description="Low complexity" evidence="3">
    <location>
        <begin position="14"/>
        <end position="31"/>
    </location>
</feature>
<dbReference type="Proteomes" id="UP001165063">
    <property type="component" value="Unassembled WGS sequence"/>
</dbReference>
<comment type="caution">
    <text evidence="5">The sequence shown here is derived from an EMBL/GenBank/DDBJ whole genome shotgun (WGS) entry which is preliminary data.</text>
</comment>
<dbReference type="PANTHER" id="PTHR10288">
    <property type="entry name" value="KH DOMAIN CONTAINING RNA BINDING PROTEIN"/>
    <property type="match status" value="1"/>
</dbReference>
<reference evidence="5" key="1">
    <citation type="submission" date="2023-04" db="EMBL/GenBank/DDBJ databases">
        <title>Ambrosiozyma monospora NBRC 1965.</title>
        <authorList>
            <person name="Ichikawa N."/>
            <person name="Sato H."/>
            <person name="Tonouchi N."/>
        </authorList>
    </citation>
    <scope>NUCLEOTIDE SEQUENCE</scope>
    <source>
        <strain evidence="5">NBRC 1965</strain>
    </source>
</reference>
<sequence>MTSESLFDNTITNESSEPVSAPSAPSPSSEELIPSDVNFGNTLITYRVLVSRREAGAIIGRNGDNIAQIRDSTDIKAAVSKVVDGCMDRILTVTGIIDKVSHALVAFASSVTDANTATVREAKDNNADPTPMIAYNFFPLRALNPPPPYDDEAFSKTLSLRLLVPHSQMGTLIGKAGARIKFIQETFNVRMVASKEYLKNSTERVVEIQGFKENVEDALSAISKCLLRDYHGVATTLFYVPSPRQGPSRGPNSRPPRNGNGGREITETVRFPGDYVGALIGKKGSRIQEVRRSTSCSVNIDPDDDENGDRIFTLTGNRANIDRALSYLQSFYEKEQHKRAHEDSE</sequence>